<dbReference type="InterPro" id="IPR025943">
    <property type="entry name" value="Sigma_54_int_dom_ATP-bd_2"/>
</dbReference>
<keyword evidence="1" id="KW-0547">Nucleotide-binding</keyword>
<protein>
    <submittedName>
        <fullName evidence="10">Sigma-54-dependent Fis family transcriptional regulator</fullName>
    </submittedName>
</protein>
<dbReference type="PROSITE" id="PS50045">
    <property type="entry name" value="SIGMA54_INTERACT_4"/>
    <property type="match status" value="1"/>
</dbReference>
<dbReference type="SUPFAM" id="SSF52172">
    <property type="entry name" value="CheY-like"/>
    <property type="match status" value="1"/>
</dbReference>
<feature type="domain" description="Response regulatory" evidence="9">
    <location>
        <begin position="16"/>
        <end position="131"/>
    </location>
</feature>
<dbReference type="Gene3D" id="1.10.10.60">
    <property type="entry name" value="Homeodomain-like"/>
    <property type="match status" value="1"/>
</dbReference>
<dbReference type="SUPFAM" id="SSF52540">
    <property type="entry name" value="P-loop containing nucleoside triphosphate hydrolases"/>
    <property type="match status" value="1"/>
</dbReference>
<accession>A0A932MN46</accession>
<dbReference type="GO" id="GO:0005524">
    <property type="term" value="F:ATP binding"/>
    <property type="evidence" value="ECO:0007669"/>
    <property type="project" value="UniProtKB-KW"/>
</dbReference>
<dbReference type="Proteomes" id="UP000782312">
    <property type="component" value="Unassembled WGS sequence"/>
</dbReference>
<dbReference type="InterPro" id="IPR001789">
    <property type="entry name" value="Sig_transdc_resp-reg_receiver"/>
</dbReference>
<evidence type="ECO:0000256" key="7">
    <source>
        <dbReference type="SAM" id="MobiDB-lite"/>
    </source>
</evidence>
<evidence type="ECO:0000313" key="11">
    <source>
        <dbReference type="Proteomes" id="UP000782312"/>
    </source>
</evidence>
<gene>
    <name evidence="10" type="ORF">HYZ11_15340</name>
</gene>
<evidence type="ECO:0000256" key="3">
    <source>
        <dbReference type="ARBA" id="ARBA00023015"/>
    </source>
</evidence>
<dbReference type="Gene3D" id="3.40.50.300">
    <property type="entry name" value="P-loop containing nucleotide triphosphate hydrolases"/>
    <property type="match status" value="1"/>
</dbReference>
<keyword evidence="3" id="KW-0805">Transcription regulation</keyword>
<dbReference type="Gene3D" id="1.10.8.60">
    <property type="match status" value="1"/>
</dbReference>
<keyword evidence="5" id="KW-0804">Transcription</keyword>
<dbReference type="PROSITE" id="PS50110">
    <property type="entry name" value="RESPONSE_REGULATORY"/>
    <property type="match status" value="1"/>
</dbReference>
<dbReference type="InterPro" id="IPR002078">
    <property type="entry name" value="Sigma_54_int"/>
</dbReference>
<dbReference type="InterPro" id="IPR058031">
    <property type="entry name" value="AAA_lid_NorR"/>
</dbReference>
<dbReference type="SUPFAM" id="SSF46689">
    <property type="entry name" value="Homeodomain-like"/>
    <property type="match status" value="1"/>
</dbReference>
<evidence type="ECO:0000256" key="1">
    <source>
        <dbReference type="ARBA" id="ARBA00022741"/>
    </source>
</evidence>
<dbReference type="PANTHER" id="PTHR32071:SF21">
    <property type="entry name" value="TRANSCRIPTIONAL REGULATORY PROTEIN FLGR"/>
    <property type="match status" value="1"/>
</dbReference>
<dbReference type="SMART" id="SM00382">
    <property type="entry name" value="AAA"/>
    <property type="match status" value="1"/>
</dbReference>
<reference evidence="10" key="1">
    <citation type="submission" date="2020-07" db="EMBL/GenBank/DDBJ databases">
        <title>Huge and variable diversity of episymbiotic CPR bacteria and DPANN archaea in groundwater ecosystems.</title>
        <authorList>
            <person name="He C.Y."/>
            <person name="Keren R."/>
            <person name="Whittaker M."/>
            <person name="Farag I.F."/>
            <person name="Doudna J."/>
            <person name="Cate J.H.D."/>
            <person name="Banfield J.F."/>
        </authorList>
    </citation>
    <scope>NUCLEOTIDE SEQUENCE</scope>
    <source>
        <strain evidence="10">NC_groundwater_763_Ag_S-0.2um_68_21</strain>
    </source>
</reference>
<dbReference type="PROSITE" id="PS00676">
    <property type="entry name" value="SIGMA54_INTERACT_2"/>
    <property type="match status" value="1"/>
</dbReference>
<dbReference type="FunFam" id="3.40.50.300:FF:000006">
    <property type="entry name" value="DNA-binding transcriptional regulator NtrC"/>
    <property type="match status" value="1"/>
</dbReference>
<dbReference type="GO" id="GO:0000160">
    <property type="term" value="P:phosphorelay signal transduction system"/>
    <property type="evidence" value="ECO:0007669"/>
    <property type="project" value="InterPro"/>
</dbReference>
<dbReference type="CDD" id="cd00009">
    <property type="entry name" value="AAA"/>
    <property type="match status" value="1"/>
</dbReference>
<evidence type="ECO:0000256" key="6">
    <source>
        <dbReference type="PROSITE-ProRule" id="PRU00169"/>
    </source>
</evidence>
<dbReference type="InterPro" id="IPR002197">
    <property type="entry name" value="HTH_Fis"/>
</dbReference>
<dbReference type="InterPro" id="IPR011006">
    <property type="entry name" value="CheY-like_superfamily"/>
</dbReference>
<dbReference type="EMBL" id="JACPUR010000037">
    <property type="protein sequence ID" value="MBI3128979.1"/>
    <property type="molecule type" value="Genomic_DNA"/>
</dbReference>
<name>A0A932MN46_UNCTE</name>
<dbReference type="Gene3D" id="3.40.50.2300">
    <property type="match status" value="1"/>
</dbReference>
<dbReference type="PRINTS" id="PR01590">
    <property type="entry name" value="HTHFIS"/>
</dbReference>
<dbReference type="AlphaFoldDB" id="A0A932MN46"/>
<evidence type="ECO:0000256" key="2">
    <source>
        <dbReference type="ARBA" id="ARBA00022840"/>
    </source>
</evidence>
<dbReference type="InterPro" id="IPR025662">
    <property type="entry name" value="Sigma_54_int_dom_ATP-bd_1"/>
</dbReference>
<proteinExistence type="predicted"/>
<feature type="domain" description="Sigma-54 factor interaction" evidence="8">
    <location>
        <begin position="149"/>
        <end position="378"/>
    </location>
</feature>
<keyword evidence="2" id="KW-0067">ATP-binding</keyword>
<dbReference type="InterPro" id="IPR003593">
    <property type="entry name" value="AAA+_ATPase"/>
</dbReference>
<evidence type="ECO:0000313" key="10">
    <source>
        <dbReference type="EMBL" id="MBI3128979.1"/>
    </source>
</evidence>
<feature type="region of interest" description="Disordered" evidence="7">
    <location>
        <begin position="401"/>
        <end position="422"/>
    </location>
</feature>
<keyword evidence="4" id="KW-0238">DNA-binding</keyword>
<organism evidence="10 11">
    <name type="scientific">Tectimicrobiota bacterium</name>
    <dbReference type="NCBI Taxonomy" id="2528274"/>
    <lineage>
        <taxon>Bacteria</taxon>
        <taxon>Pseudomonadati</taxon>
        <taxon>Nitrospinota/Tectimicrobiota group</taxon>
        <taxon>Candidatus Tectimicrobiota</taxon>
    </lineage>
</organism>
<comment type="caution">
    <text evidence="6">Lacks conserved residue(s) required for the propagation of feature annotation.</text>
</comment>
<evidence type="ECO:0000256" key="5">
    <source>
        <dbReference type="ARBA" id="ARBA00023163"/>
    </source>
</evidence>
<dbReference type="Pfam" id="PF25601">
    <property type="entry name" value="AAA_lid_14"/>
    <property type="match status" value="1"/>
</dbReference>
<dbReference type="PROSITE" id="PS00675">
    <property type="entry name" value="SIGMA54_INTERACT_1"/>
    <property type="match status" value="1"/>
</dbReference>
<dbReference type="InterPro" id="IPR009057">
    <property type="entry name" value="Homeodomain-like_sf"/>
</dbReference>
<dbReference type="PANTHER" id="PTHR32071">
    <property type="entry name" value="TRANSCRIPTIONAL REGULATORY PROTEIN"/>
    <property type="match status" value="1"/>
</dbReference>
<evidence type="ECO:0000259" key="8">
    <source>
        <dbReference type="PROSITE" id="PS50045"/>
    </source>
</evidence>
<evidence type="ECO:0000256" key="4">
    <source>
        <dbReference type="ARBA" id="ARBA00023125"/>
    </source>
</evidence>
<dbReference type="Pfam" id="PF02954">
    <property type="entry name" value="HTH_8"/>
    <property type="match status" value="1"/>
</dbReference>
<evidence type="ECO:0000259" key="9">
    <source>
        <dbReference type="PROSITE" id="PS50110"/>
    </source>
</evidence>
<sequence>MTRKDAHRSRGGRVAEVFLLGREKVFPVGLDAAARGEGRPVLRLQAPAQLLMRLGEAGAGSLILVEAGSAHLDALDVLRKVASRQPGARVVLVSEEASLALAVEAMKEGAWDVLQGPLDPERLALLAGKAAGEGVPVPSKAEVDGRQALITADPRFLQVLDIADRAAAGKASVLIQGESGTGKEMLARYIHQKSPRRDKPFVAVNCAALPETLLESELFGHEKGAFTGAITRKLGRFELAHGGTLLLDEVSEMEVHLQAKLLRVLQEQTVDRLGGQSPVQVDVRIVATTNRPLKPFIEGGKFREDLFYRLNVIPLHVPPLRERLGDIPPLVEHFVKKHNVRNNKKITKVSKEVHEILRGLPWKGNVRELENTIERAVVLAPGEELRVEHLLLEEVPGAGAASGAGGAVPASHPPGPEGSLAGLTVGEVERRLILSTLEKVSDNRTRAAEMLGISIRTLRNKLKEYESRIQQG</sequence>
<dbReference type="Pfam" id="PF00158">
    <property type="entry name" value="Sigma54_activat"/>
    <property type="match status" value="1"/>
</dbReference>
<dbReference type="GO" id="GO:0006355">
    <property type="term" value="P:regulation of DNA-templated transcription"/>
    <property type="evidence" value="ECO:0007669"/>
    <property type="project" value="InterPro"/>
</dbReference>
<comment type="caution">
    <text evidence="10">The sequence shown here is derived from an EMBL/GenBank/DDBJ whole genome shotgun (WGS) entry which is preliminary data.</text>
</comment>
<dbReference type="GO" id="GO:0043565">
    <property type="term" value="F:sequence-specific DNA binding"/>
    <property type="evidence" value="ECO:0007669"/>
    <property type="project" value="InterPro"/>
</dbReference>
<dbReference type="InterPro" id="IPR027417">
    <property type="entry name" value="P-loop_NTPase"/>
</dbReference>